<name>A0A518FW15_9PLAN</name>
<evidence type="ECO:0000313" key="1">
    <source>
        <dbReference type="EMBL" id="QDV20538.1"/>
    </source>
</evidence>
<reference evidence="1 2" key="1">
    <citation type="submission" date="2019-02" db="EMBL/GenBank/DDBJ databases">
        <title>Deep-cultivation of Planctomycetes and their phenomic and genomic characterization uncovers novel biology.</title>
        <authorList>
            <person name="Wiegand S."/>
            <person name="Jogler M."/>
            <person name="Boedeker C."/>
            <person name="Pinto D."/>
            <person name="Vollmers J."/>
            <person name="Rivas-Marin E."/>
            <person name="Kohn T."/>
            <person name="Peeters S.H."/>
            <person name="Heuer A."/>
            <person name="Rast P."/>
            <person name="Oberbeckmann S."/>
            <person name="Bunk B."/>
            <person name="Jeske O."/>
            <person name="Meyerdierks A."/>
            <person name="Storesund J.E."/>
            <person name="Kallscheuer N."/>
            <person name="Luecker S."/>
            <person name="Lage O.M."/>
            <person name="Pohl T."/>
            <person name="Merkel B.J."/>
            <person name="Hornburger P."/>
            <person name="Mueller R.-W."/>
            <person name="Bruemmer F."/>
            <person name="Labrenz M."/>
            <person name="Spormann A.M."/>
            <person name="Op den Camp H."/>
            <person name="Overmann J."/>
            <person name="Amann R."/>
            <person name="Jetten M.S.M."/>
            <person name="Mascher T."/>
            <person name="Medema M.H."/>
            <person name="Devos D.P."/>
            <person name="Kaster A.-K."/>
            <person name="Ovreas L."/>
            <person name="Rohde M."/>
            <person name="Galperin M.Y."/>
            <person name="Jogler C."/>
        </authorList>
    </citation>
    <scope>NUCLEOTIDE SEQUENCE [LARGE SCALE GENOMIC DNA]</scope>
    <source>
        <strain evidence="1 2">Pan153</strain>
    </source>
</reference>
<organism evidence="1 2">
    <name type="scientific">Gimesia panareensis</name>
    <dbReference type="NCBI Taxonomy" id="2527978"/>
    <lineage>
        <taxon>Bacteria</taxon>
        <taxon>Pseudomonadati</taxon>
        <taxon>Planctomycetota</taxon>
        <taxon>Planctomycetia</taxon>
        <taxon>Planctomycetales</taxon>
        <taxon>Planctomycetaceae</taxon>
        <taxon>Gimesia</taxon>
    </lineage>
</organism>
<accession>A0A518FW15</accession>
<proteinExistence type="predicted"/>
<protein>
    <submittedName>
        <fullName evidence="1">Uncharacterized protein</fullName>
    </submittedName>
</protein>
<gene>
    <name evidence="1" type="ORF">Pan153_52130</name>
</gene>
<dbReference type="AlphaFoldDB" id="A0A518FW15"/>
<evidence type="ECO:0000313" key="2">
    <source>
        <dbReference type="Proteomes" id="UP000320839"/>
    </source>
</evidence>
<dbReference type="EMBL" id="CP036317">
    <property type="protein sequence ID" value="QDV20538.1"/>
    <property type="molecule type" value="Genomic_DNA"/>
</dbReference>
<dbReference type="Proteomes" id="UP000320839">
    <property type="component" value="Chromosome"/>
</dbReference>
<sequence>MSSGIYQINAEETSNTYFIEYGKTHDVIDKLQHQECVSFTGVIKRSHVYGVAA</sequence>